<dbReference type="GO" id="GO:0046872">
    <property type="term" value="F:metal ion binding"/>
    <property type="evidence" value="ECO:0007669"/>
    <property type="project" value="UniProtKB-KW"/>
</dbReference>
<dbReference type="PIRSF" id="PIRSF000865">
    <property type="entry name" value="Lipoprotein_lipase_LIPH"/>
    <property type="match status" value="1"/>
</dbReference>
<dbReference type="OrthoDB" id="199913at2759"/>
<dbReference type="PRINTS" id="PR00821">
    <property type="entry name" value="TAGLIPASE"/>
</dbReference>
<feature type="active site" description="Charge relay system" evidence="14">
    <location>
        <position position="268"/>
    </location>
</feature>
<sequence length="461" mass="51314">MSRTHTPVLLCVLTVCITSLVLAGTDEAQSDDECADLNNYTFLEYRQQRGKVQVQYLLLTRRNMDCAERFRHESLSETQQPPTNFNISRPTKVIIHGFRITGSRPTWVRLLARTLLEAQDVNVLVVDWIYGASFAYNQVVENYKEAALQISVLINQLQEHGCKLQSFHFIGISLGAHVAGFVGTLFEGKIGRITGLDVAGPLFKGADTYDRLDPSDALFVEAIHTDSDYFGISISVGHVDFFLNGGKDQTGCARSRFSSVFSYVLCDHMRAIYVYMSALNGSCPLVGVPCFSYEDFLQGRCLTCDAFNGKCPTIGLSENSGISISPLPKEQKLFLLTTSSSPFCTHQILLQVEVSPLDKSAEVEVTLVTENQGTEQKLPLRKDTTVYSVVMSHPFALCEINSMKIKNTGNRFYRQGDIHVKSVCLSEIPSQSREEPLCVNNIDIRRGAPWSHDFVQVCDSS</sequence>
<keyword evidence="8" id="KW-1015">Disulfide bond</keyword>
<feature type="active site" description="Charge relay system" evidence="14">
    <location>
        <position position="197"/>
    </location>
</feature>
<dbReference type="KEGG" id="gacu:117536563"/>
<keyword evidence="4 17" id="KW-0732">Signal</keyword>
<accession>A0A6P8T1N3</accession>
<feature type="chain" id="PRO_5028280728" description="Phospholipase A1 member A" evidence="17">
    <location>
        <begin position="24"/>
        <end position="461"/>
    </location>
</feature>
<dbReference type="GO" id="GO:0008970">
    <property type="term" value="F:phospholipase A1 activity"/>
    <property type="evidence" value="ECO:0007669"/>
    <property type="project" value="TreeGrafter"/>
</dbReference>
<evidence type="ECO:0000256" key="14">
    <source>
        <dbReference type="PIRSR" id="PIRSR000865-1"/>
    </source>
</evidence>
<dbReference type="GeneID" id="117536563"/>
<feature type="domain" description="Lipase" evidence="18">
    <location>
        <begin position="40"/>
        <end position="343"/>
    </location>
</feature>
<evidence type="ECO:0000256" key="6">
    <source>
        <dbReference type="ARBA" id="ARBA00022963"/>
    </source>
</evidence>
<organism evidence="19 20">
    <name type="scientific">Gymnodraco acuticeps</name>
    <name type="common">Antarctic dragonfish</name>
    <dbReference type="NCBI Taxonomy" id="8218"/>
    <lineage>
        <taxon>Eukaryota</taxon>
        <taxon>Metazoa</taxon>
        <taxon>Chordata</taxon>
        <taxon>Craniata</taxon>
        <taxon>Vertebrata</taxon>
        <taxon>Euteleostomi</taxon>
        <taxon>Actinopterygii</taxon>
        <taxon>Neopterygii</taxon>
        <taxon>Teleostei</taxon>
        <taxon>Neoteleostei</taxon>
        <taxon>Acanthomorphata</taxon>
        <taxon>Eupercaria</taxon>
        <taxon>Perciformes</taxon>
        <taxon>Notothenioidei</taxon>
        <taxon>Bathydraconidae</taxon>
        <taxon>Gymnodraco</taxon>
    </lineage>
</organism>
<evidence type="ECO:0000256" key="7">
    <source>
        <dbReference type="ARBA" id="ARBA00023098"/>
    </source>
</evidence>
<dbReference type="Proteomes" id="UP000515161">
    <property type="component" value="Unplaced"/>
</dbReference>
<evidence type="ECO:0000256" key="8">
    <source>
        <dbReference type="ARBA" id="ARBA00023157"/>
    </source>
</evidence>
<comment type="catalytic activity">
    <reaction evidence="12">
        <text>1,2-di-(9Z)-octadecenoyl-sn-glycero-3-phospho-L-serine + H2O = 2-(9Z-octadecenoyl)-sn-glycero-3-phospho-L-serine + (9Z)-octadecenoate + H(+)</text>
        <dbReference type="Rhea" id="RHEA:40491"/>
        <dbReference type="ChEBI" id="CHEBI:15377"/>
        <dbReference type="ChEBI" id="CHEBI:15378"/>
        <dbReference type="ChEBI" id="CHEBI:30823"/>
        <dbReference type="ChEBI" id="CHEBI:74905"/>
        <dbReference type="ChEBI" id="CHEBI:77342"/>
    </reaction>
    <physiologicalReaction direction="left-to-right" evidence="12">
        <dbReference type="Rhea" id="RHEA:40492"/>
    </physiologicalReaction>
</comment>
<evidence type="ECO:0000256" key="2">
    <source>
        <dbReference type="ARBA" id="ARBA00010701"/>
    </source>
</evidence>
<evidence type="ECO:0000256" key="16">
    <source>
        <dbReference type="RuleBase" id="RU004262"/>
    </source>
</evidence>
<feature type="binding site" evidence="15">
    <location>
        <position position="216"/>
    </location>
    <ligand>
        <name>Ca(2+)</name>
        <dbReference type="ChEBI" id="CHEBI:29108"/>
    </ligand>
</feature>
<protein>
    <recommendedName>
        <fullName evidence="10">Phospholipase A1 member A</fullName>
    </recommendedName>
</protein>
<evidence type="ECO:0000256" key="17">
    <source>
        <dbReference type="SAM" id="SignalP"/>
    </source>
</evidence>
<feature type="signal peptide" evidence="17">
    <location>
        <begin position="1"/>
        <end position="23"/>
    </location>
</feature>
<evidence type="ECO:0000313" key="20">
    <source>
        <dbReference type="RefSeq" id="XP_034057379.1"/>
    </source>
</evidence>
<dbReference type="PANTHER" id="PTHR11610">
    <property type="entry name" value="LIPASE"/>
    <property type="match status" value="1"/>
</dbReference>
<evidence type="ECO:0000256" key="3">
    <source>
        <dbReference type="ARBA" id="ARBA00022525"/>
    </source>
</evidence>
<comment type="subcellular location">
    <subcellularLocation>
        <location evidence="1">Secreted</location>
    </subcellularLocation>
</comment>
<proteinExistence type="inferred from homology"/>
<evidence type="ECO:0000256" key="12">
    <source>
        <dbReference type="ARBA" id="ARBA00048646"/>
    </source>
</evidence>
<evidence type="ECO:0000256" key="4">
    <source>
        <dbReference type="ARBA" id="ARBA00022729"/>
    </source>
</evidence>
<reference evidence="20" key="1">
    <citation type="submission" date="2025-08" db="UniProtKB">
        <authorList>
            <consortium name="RefSeq"/>
        </authorList>
    </citation>
    <scope>IDENTIFICATION</scope>
</reference>
<comment type="similarity">
    <text evidence="2 16">Belongs to the AB hydrolase superfamily. Lipase family.</text>
</comment>
<dbReference type="FunCoup" id="A0A6P8T1N3">
    <property type="interactions" value="923"/>
</dbReference>
<keyword evidence="5" id="KW-0378">Hydrolase</keyword>
<dbReference type="CDD" id="cd00707">
    <property type="entry name" value="Pancreat_lipase_like"/>
    <property type="match status" value="1"/>
</dbReference>
<keyword evidence="9" id="KW-0325">Glycoprotein</keyword>
<dbReference type="InterPro" id="IPR013818">
    <property type="entry name" value="Lipase"/>
</dbReference>
<dbReference type="GO" id="GO:0005615">
    <property type="term" value="C:extracellular space"/>
    <property type="evidence" value="ECO:0007669"/>
    <property type="project" value="TreeGrafter"/>
</dbReference>
<dbReference type="Pfam" id="PF00151">
    <property type="entry name" value="Lipase"/>
    <property type="match status" value="1"/>
</dbReference>
<feature type="active site" description="Nucleophile" evidence="14">
    <location>
        <position position="173"/>
    </location>
</feature>
<dbReference type="SUPFAM" id="SSF53474">
    <property type="entry name" value="alpha/beta-Hydrolases"/>
    <property type="match status" value="1"/>
</dbReference>
<evidence type="ECO:0000256" key="9">
    <source>
        <dbReference type="ARBA" id="ARBA00023180"/>
    </source>
</evidence>
<name>A0A6P8T1N3_GYMAC</name>
<evidence type="ECO:0000256" key="5">
    <source>
        <dbReference type="ARBA" id="ARBA00022801"/>
    </source>
</evidence>
<dbReference type="PANTHER" id="PTHR11610:SF111">
    <property type="entry name" value="PHOSPHOLIPASE A1 MEMBER A"/>
    <property type="match status" value="1"/>
</dbReference>
<dbReference type="InterPro" id="IPR000734">
    <property type="entry name" value="TAG_lipase"/>
</dbReference>
<dbReference type="InterPro" id="IPR033906">
    <property type="entry name" value="Lipase_N"/>
</dbReference>
<evidence type="ECO:0000259" key="18">
    <source>
        <dbReference type="Pfam" id="PF00151"/>
    </source>
</evidence>
<comment type="catalytic activity">
    <reaction evidence="11">
        <text>1-(9Z-octadecenoyl)-sn-glycero-3-phospho-L-serine + H2O = sn-glycero-3-phospho-L-serine + (9Z)-octadecenoate + H(+)</text>
        <dbReference type="Rhea" id="RHEA:40499"/>
        <dbReference type="ChEBI" id="CHEBI:15377"/>
        <dbReference type="ChEBI" id="CHEBI:15378"/>
        <dbReference type="ChEBI" id="CHEBI:30823"/>
        <dbReference type="ChEBI" id="CHEBI:64765"/>
        <dbReference type="ChEBI" id="CHEBI:74617"/>
    </reaction>
    <physiologicalReaction direction="left-to-right" evidence="11">
        <dbReference type="Rhea" id="RHEA:40500"/>
    </physiologicalReaction>
</comment>
<feature type="binding site" evidence="15">
    <location>
        <position position="213"/>
    </location>
    <ligand>
        <name>Ca(2+)</name>
        <dbReference type="ChEBI" id="CHEBI:29108"/>
    </ligand>
</feature>
<gene>
    <name evidence="20" type="primary">pla1a</name>
</gene>
<keyword evidence="3" id="KW-0964">Secreted</keyword>
<dbReference type="InParanoid" id="A0A6P8T1N3"/>
<dbReference type="Gene3D" id="3.40.50.1820">
    <property type="entry name" value="alpha/beta hydrolase"/>
    <property type="match status" value="1"/>
</dbReference>
<keyword evidence="15" id="KW-0479">Metal-binding</keyword>
<dbReference type="InterPro" id="IPR029058">
    <property type="entry name" value="AB_hydrolase_fold"/>
</dbReference>
<dbReference type="AlphaFoldDB" id="A0A6P8T1N3"/>
<keyword evidence="19" id="KW-1185">Reference proteome</keyword>
<evidence type="ECO:0000256" key="1">
    <source>
        <dbReference type="ARBA" id="ARBA00004613"/>
    </source>
</evidence>
<keyword evidence="7" id="KW-0443">Lipid metabolism</keyword>
<evidence type="ECO:0000256" key="11">
    <source>
        <dbReference type="ARBA" id="ARBA00048284"/>
    </source>
</evidence>
<evidence type="ECO:0000256" key="13">
    <source>
        <dbReference type="ARBA" id="ARBA00048700"/>
    </source>
</evidence>
<keyword evidence="6" id="KW-0442">Lipid degradation</keyword>
<evidence type="ECO:0000313" key="19">
    <source>
        <dbReference type="Proteomes" id="UP000515161"/>
    </source>
</evidence>
<dbReference type="GO" id="GO:0016042">
    <property type="term" value="P:lipid catabolic process"/>
    <property type="evidence" value="ECO:0007669"/>
    <property type="project" value="UniProtKB-KW"/>
</dbReference>
<dbReference type="RefSeq" id="XP_034057379.1">
    <property type="nucleotide sequence ID" value="XM_034201488.1"/>
</dbReference>
<comment type="catalytic activity">
    <reaction evidence="13">
        <text>1-hexadecanoyl-2-(5Z,8Z,11Z,14Z-eicosatetraenoyl)-sn-glycero-3-phospho-L-serine + H2O = 2-(5Z,8Z,11Z,14Z)-eicosatetraenoyl-sn-glycero-3-phospho-L-serine + hexadecanoate + H(+)</text>
        <dbReference type="Rhea" id="RHEA:41187"/>
        <dbReference type="ChEBI" id="CHEBI:7896"/>
        <dbReference type="ChEBI" id="CHEBI:15377"/>
        <dbReference type="ChEBI" id="CHEBI:15378"/>
        <dbReference type="ChEBI" id="CHEBI:75032"/>
        <dbReference type="ChEBI" id="CHEBI:77830"/>
    </reaction>
    <physiologicalReaction direction="left-to-right" evidence="13">
        <dbReference type="Rhea" id="RHEA:41188"/>
    </physiologicalReaction>
</comment>
<dbReference type="InterPro" id="IPR016272">
    <property type="entry name" value="Lipase_LIPH"/>
</dbReference>
<keyword evidence="15" id="KW-0106">Calcium</keyword>
<dbReference type="CTD" id="51365"/>
<evidence type="ECO:0000256" key="15">
    <source>
        <dbReference type="PIRSR" id="PIRSR000865-2"/>
    </source>
</evidence>
<feature type="binding site" evidence="15">
    <location>
        <position position="211"/>
    </location>
    <ligand>
        <name>Ca(2+)</name>
        <dbReference type="ChEBI" id="CHEBI:29108"/>
    </ligand>
</feature>
<evidence type="ECO:0000256" key="10">
    <source>
        <dbReference type="ARBA" id="ARBA00040696"/>
    </source>
</evidence>